<gene>
    <name evidence="6" type="ORF">H7344_15325</name>
</gene>
<organism evidence="6 7">
    <name type="scientific">Nocardioides deserti</name>
    <dbReference type="NCBI Taxonomy" id="1588644"/>
    <lineage>
        <taxon>Bacteria</taxon>
        <taxon>Bacillati</taxon>
        <taxon>Actinomycetota</taxon>
        <taxon>Actinomycetes</taxon>
        <taxon>Propionibacteriales</taxon>
        <taxon>Nocardioidaceae</taxon>
        <taxon>Nocardioides</taxon>
    </lineage>
</organism>
<dbReference type="SUPFAM" id="SSF53822">
    <property type="entry name" value="Periplasmic binding protein-like I"/>
    <property type="match status" value="1"/>
</dbReference>
<dbReference type="PANTHER" id="PTHR47235:SF1">
    <property type="entry name" value="BLR6548 PROTEIN"/>
    <property type="match status" value="1"/>
</dbReference>
<evidence type="ECO:0000256" key="2">
    <source>
        <dbReference type="ARBA" id="ARBA00022729"/>
    </source>
</evidence>
<name>A0ABR6UB57_9ACTN</name>
<evidence type="ECO:0000256" key="1">
    <source>
        <dbReference type="ARBA" id="ARBA00010062"/>
    </source>
</evidence>
<keyword evidence="7" id="KW-1185">Reference proteome</keyword>
<dbReference type="RefSeq" id="WP_186346874.1">
    <property type="nucleotide sequence ID" value="NZ_BMMR01000004.1"/>
</dbReference>
<evidence type="ECO:0000259" key="5">
    <source>
        <dbReference type="Pfam" id="PF13458"/>
    </source>
</evidence>
<dbReference type="PROSITE" id="PS51257">
    <property type="entry name" value="PROKAR_LIPOPROTEIN"/>
    <property type="match status" value="1"/>
</dbReference>
<evidence type="ECO:0000256" key="4">
    <source>
        <dbReference type="SAM" id="SignalP"/>
    </source>
</evidence>
<feature type="compositionally biased region" description="Low complexity" evidence="3">
    <location>
        <begin position="109"/>
        <end position="121"/>
    </location>
</feature>
<sequence length="502" mass="51160">MPSLRRTRARRRAGSTALGVLAGALTLTLAACGSQLDPNQVVGAGGTAAGVEGGAVAGGEVPGTTAGGGLGAGGDLGTSGSTGGSTGGTTGGTAGSGSGGSGGSGGGDAPQPGGDNAADGGTKAGSCDGFKNGPGITDSTITIGNASDISGPVPGIFESSQDAVKAYVAYFNASTDICGRKLALKSYDSRTDAAADQQAYADGCENVFAMIGSMSAFDSGGAAAAQGCGLPDIRSAMVTNDRQDCSTCFGAQSTVANQFQNAVPDYVKKNFPDAAKNAAMLYINAGAAAENGKLQASAMTKRGMKFAMVQAIDIAEFNYAPYVQQMKDKGVKYVQMIAQPPQFVRLADAMQQQGFKPDVFMIDPSAYSSEYIESGGAAVDGTTVFTNFVPFEEASSNKEMQTYVSWLNQVRPGAEPSFFGVFSWSAARLFVERAVALGGKLSRESLVADLGKVSDWTANGMHSPQYPGPRRTGDCWRFLKLDGTRWVATGGTKYTCAGLTTA</sequence>
<dbReference type="EMBL" id="JACMYC010000009">
    <property type="protein sequence ID" value="MBC2961672.1"/>
    <property type="molecule type" value="Genomic_DNA"/>
</dbReference>
<evidence type="ECO:0000313" key="7">
    <source>
        <dbReference type="Proteomes" id="UP000604001"/>
    </source>
</evidence>
<comment type="caution">
    <text evidence="6">The sequence shown here is derived from an EMBL/GenBank/DDBJ whole genome shotgun (WGS) entry which is preliminary data.</text>
</comment>
<dbReference type="InterPro" id="IPR028082">
    <property type="entry name" value="Peripla_BP_I"/>
</dbReference>
<proteinExistence type="inferred from homology"/>
<dbReference type="InterPro" id="IPR028081">
    <property type="entry name" value="Leu-bd"/>
</dbReference>
<feature type="domain" description="Leucine-binding protein" evidence="5">
    <location>
        <begin position="140"/>
        <end position="458"/>
    </location>
</feature>
<protein>
    <submittedName>
        <fullName evidence="6">ABC transporter substrate-binding protein</fullName>
    </submittedName>
</protein>
<dbReference type="PANTHER" id="PTHR47235">
    <property type="entry name" value="BLR6548 PROTEIN"/>
    <property type="match status" value="1"/>
</dbReference>
<reference evidence="6 7" key="1">
    <citation type="submission" date="2020-08" db="EMBL/GenBank/DDBJ databases">
        <title>novel species in genus Nocardioides.</title>
        <authorList>
            <person name="Zhang G."/>
        </authorList>
    </citation>
    <scope>NUCLEOTIDE SEQUENCE [LARGE SCALE GENOMIC DNA]</scope>
    <source>
        <strain evidence="6 7">SC8A-24</strain>
    </source>
</reference>
<feature type="region of interest" description="Disordered" evidence="3">
    <location>
        <begin position="60"/>
        <end position="131"/>
    </location>
</feature>
<feature type="chain" id="PRO_5046461876" evidence="4">
    <location>
        <begin position="31"/>
        <end position="502"/>
    </location>
</feature>
<feature type="signal peptide" evidence="4">
    <location>
        <begin position="1"/>
        <end position="30"/>
    </location>
</feature>
<keyword evidence="2 4" id="KW-0732">Signal</keyword>
<evidence type="ECO:0000313" key="6">
    <source>
        <dbReference type="EMBL" id="MBC2961672.1"/>
    </source>
</evidence>
<dbReference type="Gene3D" id="3.40.50.2300">
    <property type="match status" value="2"/>
</dbReference>
<dbReference type="Proteomes" id="UP000604001">
    <property type="component" value="Unassembled WGS sequence"/>
</dbReference>
<evidence type="ECO:0000256" key="3">
    <source>
        <dbReference type="SAM" id="MobiDB-lite"/>
    </source>
</evidence>
<dbReference type="Pfam" id="PF13458">
    <property type="entry name" value="Peripla_BP_6"/>
    <property type="match status" value="1"/>
</dbReference>
<comment type="similarity">
    <text evidence="1">Belongs to the leucine-binding protein family.</text>
</comment>
<accession>A0ABR6UB57</accession>
<feature type="compositionally biased region" description="Gly residues" evidence="3">
    <location>
        <begin position="60"/>
        <end position="108"/>
    </location>
</feature>